<reference evidence="1" key="1">
    <citation type="submission" date="2021-03" db="EMBL/GenBank/DDBJ databases">
        <authorList>
            <person name="Bekaert M."/>
        </authorList>
    </citation>
    <scope>NUCLEOTIDE SEQUENCE</scope>
</reference>
<comment type="caution">
    <text evidence="1">The sequence shown here is derived from an EMBL/GenBank/DDBJ whole genome shotgun (WGS) entry which is preliminary data.</text>
</comment>
<proteinExistence type="predicted"/>
<keyword evidence="2" id="KW-1185">Reference proteome</keyword>
<accession>A0A8S3RPG8</accession>
<sequence length="157" mass="18161">MCYALQLSIQLRQKLKKKLLSLDQHHNTSEDGHVYTEINEASECSNRPPERANEQFTYDHLNHSSKVTNKPSGNIYDTTTDVPARYCDQSYTVKSSYDKINISKGMHGHFQNQPPNEYDTVRLIEKYDEDNYHHLDRNKGRVTTNVATGYSETSFVN</sequence>
<gene>
    <name evidence="1" type="ORF">MEDL_24940</name>
</gene>
<protein>
    <submittedName>
        <fullName evidence="1">Uncharacterized protein</fullName>
    </submittedName>
</protein>
<dbReference type="Proteomes" id="UP000683360">
    <property type="component" value="Unassembled WGS sequence"/>
</dbReference>
<dbReference type="AlphaFoldDB" id="A0A8S3RPG8"/>
<name>A0A8S3RPG8_MYTED</name>
<organism evidence="1 2">
    <name type="scientific">Mytilus edulis</name>
    <name type="common">Blue mussel</name>
    <dbReference type="NCBI Taxonomy" id="6550"/>
    <lineage>
        <taxon>Eukaryota</taxon>
        <taxon>Metazoa</taxon>
        <taxon>Spiralia</taxon>
        <taxon>Lophotrochozoa</taxon>
        <taxon>Mollusca</taxon>
        <taxon>Bivalvia</taxon>
        <taxon>Autobranchia</taxon>
        <taxon>Pteriomorphia</taxon>
        <taxon>Mytilida</taxon>
        <taxon>Mytiloidea</taxon>
        <taxon>Mytilidae</taxon>
        <taxon>Mytilinae</taxon>
        <taxon>Mytilus</taxon>
    </lineage>
</organism>
<dbReference type="EMBL" id="CAJPWZ010001246">
    <property type="protein sequence ID" value="CAG2210894.1"/>
    <property type="molecule type" value="Genomic_DNA"/>
</dbReference>
<evidence type="ECO:0000313" key="1">
    <source>
        <dbReference type="EMBL" id="CAG2210894.1"/>
    </source>
</evidence>
<evidence type="ECO:0000313" key="2">
    <source>
        <dbReference type="Proteomes" id="UP000683360"/>
    </source>
</evidence>